<dbReference type="RefSeq" id="WP_180325619.1">
    <property type="nucleotide sequence ID" value="NZ_JAYFRT010000012.1"/>
</dbReference>
<accession>A0ABX5J8W7</accession>
<evidence type="ECO:0000313" key="1">
    <source>
        <dbReference type="EMBL" id="PTM78613.1"/>
    </source>
</evidence>
<dbReference type="EMBL" id="PZZW01000004">
    <property type="protein sequence ID" value="PTM78613.1"/>
    <property type="molecule type" value="Genomic_DNA"/>
</dbReference>
<name>A0ABX5J8W7_9RHOB</name>
<sequence length="138" mass="15305">MAGTLPLPRALVGVSSEGTGVMVKMKDKTVDLTPPPEVASTAEKGLELRRKYKRGGTNVGVARARDLKGRKSLSPQTIKRMVNFFDRQEVHKQDENFGNEDDPSPEYVGWLLWGGDPGREWAERKKAELVDSATKPKN</sequence>
<evidence type="ECO:0000313" key="2">
    <source>
        <dbReference type="Proteomes" id="UP000240800"/>
    </source>
</evidence>
<protein>
    <submittedName>
        <fullName evidence="1">Uncharacterized protein</fullName>
    </submittedName>
</protein>
<keyword evidence="2" id="KW-1185">Reference proteome</keyword>
<gene>
    <name evidence="1" type="ORF">C8J29_104575</name>
</gene>
<proteinExistence type="predicted"/>
<reference evidence="1 2" key="1">
    <citation type="submission" date="2018-04" db="EMBL/GenBank/DDBJ databases">
        <title>Genomic Encyclopedia of Type Strains, Phase III (KMG-III): the genomes of soil and plant-associated and newly described type strains.</title>
        <authorList>
            <person name="Whitman W."/>
        </authorList>
    </citation>
    <scope>NUCLEOTIDE SEQUENCE [LARGE SCALE GENOMIC DNA]</scope>
    <source>
        <strain evidence="1 2">JA192</strain>
    </source>
</reference>
<organism evidence="1 2">
    <name type="scientific">Cereibacter johrii</name>
    <dbReference type="NCBI Taxonomy" id="445629"/>
    <lineage>
        <taxon>Bacteria</taxon>
        <taxon>Pseudomonadati</taxon>
        <taxon>Pseudomonadota</taxon>
        <taxon>Alphaproteobacteria</taxon>
        <taxon>Rhodobacterales</taxon>
        <taxon>Paracoccaceae</taxon>
        <taxon>Cereibacter</taxon>
    </lineage>
</organism>
<comment type="caution">
    <text evidence="1">The sequence shown here is derived from an EMBL/GenBank/DDBJ whole genome shotgun (WGS) entry which is preliminary data.</text>
</comment>
<dbReference type="Proteomes" id="UP000240800">
    <property type="component" value="Unassembled WGS sequence"/>
</dbReference>